<sequence>MWQTQKATIGQDSHDVHAVGRLCVSQVGFFSFWVFCVTIGSLWAIRFGSAYAAESEGYPFADKVANVASLQQHSRSTTGLAPSPFPNRQCNRVSLNLISTPSTLSQKRKSRNQPVGITLTRTVRNEIPLSANSSSYKITSS</sequence>
<dbReference type="AlphaFoldDB" id="C0PCA0"/>
<keyword evidence="1" id="KW-0812">Transmembrane</keyword>
<organism evidence="2">
    <name type="scientific">Zea mays</name>
    <name type="common">Maize</name>
    <dbReference type="NCBI Taxonomy" id="4577"/>
    <lineage>
        <taxon>Eukaryota</taxon>
        <taxon>Viridiplantae</taxon>
        <taxon>Streptophyta</taxon>
        <taxon>Embryophyta</taxon>
        <taxon>Tracheophyta</taxon>
        <taxon>Spermatophyta</taxon>
        <taxon>Magnoliopsida</taxon>
        <taxon>Liliopsida</taxon>
        <taxon>Poales</taxon>
        <taxon>Poaceae</taxon>
        <taxon>PACMAD clade</taxon>
        <taxon>Panicoideae</taxon>
        <taxon>Andropogonodae</taxon>
        <taxon>Andropogoneae</taxon>
        <taxon>Tripsacinae</taxon>
        <taxon>Zea</taxon>
    </lineage>
</organism>
<keyword evidence="1" id="KW-0472">Membrane</keyword>
<proteinExistence type="evidence at transcript level"/>
<evidence type="ECO:0000313" key="2">
    <source>
        <dbReference type="EMBL" id="ACN31795.1"/>
    </source>
</evidence>
<feature type="transmembrane region" description="Helical" evidence="1">
    <location>
        <begin position="27"/>
        <end position="45"/>
    </location>
</feature>
<accession>C0PCA0</accession>
<evidence type="ECO:0000256" key="1">
    <source>
        <dbReference type="SAM" id="Phobius"/>
    </source>
</evidence>
<reference evidence="2" key="1">
    <citation type="journal article" date="2009" name="PLoS Genet.">
        <title>Sequencing, mapping, and analysis of 27,455 maize full-length cDNAs.</title>
        <authorList>
            <person name="Soderlund C."/>
            <person name="Descour A."/>
            <person name="Kudrna D."/>
            <person name="Bomhoff M."/>
            <person name="Boyd L."/>
            <person name="Currie J."/>
            <person name="Angelova A."/>
            <person name="Collura K."/>
            <person name="Wissotski M."/>
            <person name="Ashley E."/>
            <person name="Morrow D."/>
            <person name="Fernandes J."/>
            <person name="Walbot V."/>
            <person name="Yu Y."/>
        </authorList>
    </citation>
    <scope>NUCLEOTIDE SEQUENCE</scope>
    <source>
        <strain evidence="2">B73</strain>
    </source>
</reference>
<dbReference type="EMBL" id="BT065919">
    <property type="protein sequence ID" value="ACN31795.1"/>
    <property type="molecule type" value="mRNA"/>
</dbReference>
<name>C0PCA0_MAIZE</name>
<reference evidence="2" key="2">
    <citation type="submission" date="2012-06" db="EMBL/GenBank/DDBJ databases">
        <authorList>
            <person name="Yu Y."/>
            <person name="Currie J."/>
            <person name="Lomeli R."/>
            <person name="Angelova A."/>
            <person name="Collura K."/>
            <person name="Wissotski M."/>
            <person name="Campos D."/>
            <person name="Kudrna D."/>
            <person name="Golser W."/>
            <person name="Ashely E."/>
            <person name="Descour A."/>
            <person name="Fernandes J."/>
            <person name="Soderlund C."/>
            <person name="Walbot V."/>
        </authorList>
    </citation>
    <scope>NUCLEOTIDE SEQUENCE</scope>
    <source>
        <strain evidence="2">B73</strain>
    </source>
</reference>
<protein>
    <submittedName>
        <fullName evidence="2">Uncharacterized protein</fullName>
    </submittedName>
</protein>
<keyword evidence="1" id="KW-1133">Transmembrane helix</keyword>